<evidence type="ECO:0000313" key="3">
    <source>
        <dbReference type="Proteomes" id="UP000050761"/>
    </source>
</evidence>
<name>A0A3P7WLW4_HELPZ</name>
<sequence length="291" mass="32720">MVDEAVIFFVNVVHDGIITKAGKRGVANPNELPNKGNPDYQDNAKPNNQAKNFSGGESTDDSTGQAVPACSSPSVFFNPDMRNFLEKEYDVSAVKVTRRKSHPSRKKGKQRHHSSSKTKPEVARDAVDNAKDGVENAKRDGVDNAKQDGMDNAKHDDVDNAKREDKKNDGVDDAKHDDKKHRLGARGAVKMPKAMVKKAMGSSKPGLWFRKKASLRHFKSRKFSREKNFPFRKSGEIVKDNEKEKGKQREKEKDKEKAKQAFLWAQYELVGVERKETVTDRRSETVVQSPD</sequence>
<gene>
    <name evidence="2" type="ORF">HPBE_LOCUS4663</name>
</gene>
<proteinExistence type="predicted"/>
<feature type="compositionally biased region" description="Basic and acidic residues" evidence="1">
    <location>
        <begin position="118"/>
        <end position="177"/>
    </location>
</feature>
<dbReference type="AlphaFoldDB" id="A0A3P7WLW4"/>
<evidence type="ECO:0000313" key="2">
    <source>
        <dbReference type="EMBL" id="VDO62001.1"/>
    </source>
</evidence>
<feature type="region of interest" description="Disordered" evidence="1">
    <location>
        <begin position="95"/>
        <end position="203"/>
    </location>
</feature>
<feature type="region of interest" description="Disordered" evidence="1">
    <location>
        <begin position="24"/>
        <end position="70"/>
    </location>
</feature>
<accession>A0A3P7WLW4</accession>
<keyword evidence="3" id="KW-1185">Reference proteome</keyword>
<organism evidence="2">
    <name type="scientific">Heligmosomoides polygyrus</name>
    <name type="common">Parasitic roundworm</name>
    <dbReference type="NCBI Taxonomy" id="6339"/>
    <lineage>
        <taxon>Eukaryota</taxon>
        <taxon>Metazoa</taxon>
        <taxon>Ecdysozoa</taxon>
        <taxon>Nematoda</taxon>
        <taxon>Chromadorea</taxon>
        <taxon>Rhabditida</taxon>
        <taxon>Rhabditina</taxon>
        <taxon>Rhabditomorpha</taxon>
        <taxon>Strongyloidea</taxon>
        <taxon>Heligmosomidae</taxon>
        <taxon>Heligmosomoides</taxon>
    </lineage>
</organism>
<feature type="region of interest" description="Disordered" evidence="1">
    <location>
        <begin position="229"/>
        <end position="257"/>
    </location>
</feature>
<dbReference type="WBParaSite" id="HPBE_0000466201-mRNA-1">
    <property type="protein sequence ID" value="HPBE_0000466201-mRNA-1"/>
    <property type="gene ID" value="HPBE_0000466201"/>
</dbReference>
<dbReference type="Proteomes" id="UP000050761">
    <property type="component" value="Unassembled WGS sequence"/>
</dbReference>
<reference evidence="4" key="2">
    <citation type="submission" date="2019-09" db="UniProtKB">
        <authorList>
            <consortium name="WormBaseParasite"/>
        </authorList>
    </citation>
    <scope>IDENTIFICATION</scope>
</reference>
<feature type="compositionally biased region" description="Basic residues" evidence="1">
    <location>
        <begin position="96"/>
        <end position="116"/>
    </location>
</feature>
<dbReference type="EMBL" id="UZAH01025345">
    <property type="protein sequence ID" value="VDO62001.1"/>
    <property type="molecule type" value="Genomic_DNA"/>
</dbReference>
<feature type="compositionally biased region" description="Polar residues" evidence="1">
    <location>
        <begin position="44"/>
        <end position="70"/>
    </location>
</feature>
<protein>
    <submittedName>
        <fullName evidence="4">RRP12-like protein</fullName>
    </submittedName>
</protein>
<reference evidence="2 3" key="1">
    <citation type="submission" date="2018-11" db="EMBL/GenBank/DDBJ databases">
        <authorList>
            <consortium name="Pathogen Informatics"/>
        </authorList>
    </citation>
    <scope>NUCLEOTIDE SEQUENCE [LARGE SCALE GENOMIC DNA]</scope>
</reference>
<feature type="compositionally biased region" description="Low complexity" evidence="1">
    <location>
        <begin position="188"/>
        <end position="200"/>
    </location>
</feature>
<evidence type="ECO:0000313" key="4">
    <source>
        <dbReference type="WBParaSite" id="HPBE_0000466201-mRNA-1"/>
    </source>
</evidence>
<evidence type="ECO:0000256" key="1">
    <source>
        <dbReference type="SAM" id="MobiDB-lite"/>
    </source>
</evidence>